<accession>A0A5P8VRM3</accession>
<sequence length="37" mass="4314">MQGVPKFKLCVTLRRLALVSDRFGLLVNSDRIYYMPL</sequence>
<organism evidence="1 2">
    <name type="scientific">Nostoc sphaeroides CCNUC1</name>
    <dbReference type="NCBI Taxonomy" id="2653204"/>
    <lineage>
        <taxon>Bacteria</taxon>
        <taxon>Bacillati</taxon>
        <taxon>Cyanobacteriota</taxon>
        <taxon>Cyanophyceae</taxon>
        <taxon>Nostocales</taxon>
        <taxon>Nostocaceae</taxon>
        <taxon>Nostoc</taxon>
    </lineage>
</organism>
<name>A0A5P8VRM3_9NOSO</name>
<protein>
    <submittedName>
        <fullName evidence="1">Uncharacterized protein</fullName>
    </submittedName>
</protein>
<proteinExistence type="predicted"/>
<gene>
    <name evidence="1" type="ORF">GXM_00042</name>
</gene>
<evidence type="ECO:0000313" key="1">
    <source>
        <dbReference type="EMBL" id="QFS42569.1"/>
    </source>
</evidence>
<dbReference type="Proteomes" id="UP000326678">
    <property type="component" value="Chromosome Gxm1"/>
</dbReference>
<reference evidence="1 2" key="1">
    <citation type="submission" date="2019-10" db="EMBL/GenBank/DDBJ databases">
        <title>Genomic and transcriptomic insights into the perfect genentic adaptation of a filamentous nitrogen-fixing cyanobacterium to rice fields.</title>
        <authorList>
            <person name="Chen Z."/>
        </authorList>
    </citation>
    <scope>NUCLEOTIDE SEQUENCE [LARGE SCALE GENOMIC DNA]</scope>
    <source>
        <strain evidence="1">CCNUC1</strain>
    </source>
</reference>
<dbReference type="KEGG" id="nsh:GXM_00042"/>
<dbReference type="AlphaFoldDB" id="A0A5P8VRM3"/>
<evidence type="ECO:0000313" key="2">
    <source>
        <dbReference type="Proteomes" id="UP000326678"/>
    </source>
</evidence>
<dbReference type="EMBL" id="CP045226">
    <property type="protein sequence ID" value="QFS42569.1"/>
    <property type="molecule type" value="Genomic_DNA"/>
</dbReference>
<keyword evidence="2" id="KW-1185">Reference proteome</keyword>